<evidence type="ECO:0000313" key="1">
    <source>
        <dbReference type="EMBL" id="MDT0681922.1"/>
    </source>
</evidence>
<evidence type="ECO:0000313" key="2">
    <source>
        <dbReference type="Proteomes" id="UP001265259"/>
    </source>
</evidence>
<organism evidence="1 2">
    <name type="scientific">Tropicimonas omnivorans</name>
    <dbReference type="NCBI Taxonomy" id="3075590"/>
    <lineage>
        <taxon>Bacteria</taxon>
        <taxon>Pseudomonadati</taxon>
        <taxon>Pseudomonadota</taxon>
        <taxon>Alphaproteobacteria</taxon>
        <taxon>Rhodobacterales</taxon>
        <taxon>Roseobacteraceae</taxon>
        <taxon>Tropicimonas</taxon>
    </lineage>
</organism>
<dbReference type="RefSeq" id="WP_311689674.1">
    <property type="nucleotide sequence ID" value="NZ_JAVRHL010000001.1"/>
</dbReference>
<keyword evidence="2" id="KW-1185">Reference proteome</keyword>
<dbReference type="EMBL" id="JAVRHL010000001">
    <property type="protein sequence ID" value="MDT0681922.1"/>
    <property type="molecule type" value="Genomic_DNA"/>
</dbReference>
<reference evidence="1 2" key="1">
    <citation type="submission" date="2023-09" db="EMBL/GenBank/DDBJ databases">
        <authorList>
            <person name="Rey-Velasco X."/>
        </authorList>
    </citation>
    <scope>NUCLEOTIDE SEQUENCE [LARGE SCALE GENOMIC DNA]</scope>
    <source>
        <strain evidence="1 2">F158</strain>
    </source>
</reference>
<sequence>MAGFTIAFVAQDGRLQYEALLLAASLREMDPGFDGRLVALEPQPGGAWPGDPRISSLNVREALQRLDVEITPFRAEHFGAAYPNGNKIEGLSALPEGPFLFLDSDTLVTGALSDVPFDWTRPSASMRREGTWPEPPLYGPGYTGIWGSLYDRFGLDLEPTLDLSQPDEHWERYLYFNAGWFYGADAPAFGARFLDYSLSIRNDPPEALACQSLDPWLDQIALPLVIHSLNGGRPGPELAGLDGDVTCHWRVLSLLYARESDRTVEILETVSQPNWLKKALKEHEPFRRLLFQGKGHRLRALFDRADLPRPEQALRNRIKKEKMWYR</sequence>
<gene>
    <name evidence="1" type="ORF">RM543_04430</name>
</gene>
<name>A0ABU3DDX5_9RHOB</name>
<comment type="caution">
    <text evidence="1">The sequence shown here is derived from an EMBL/GenBank/DDBJ whole genome shotgun (WGS) entry which is preliminary data.</text>
</comment>
<protein>
    <submittedName>
        <fullName evidence="1">Uncharacterized protein</fullName>
    </submittedName>
</protein>
<accession>A0ABU3DDX5</accession>
<proteinExistence type="predicted"/>
<dbReference type="Proteomes" id="UP001265259">
    <property type="component" value="Unassembled WGS sequence"/>
</dbReference>